<comment type="subcellular location">
    <subcellularLocation>
        <location evidence="1">Cell membrane</location>
        <topology evidence="1">Multi-pass membrane protein</topology>
    </subcellularLocation>
</comment>
<dbReference type="GO" id="GO:0005886">
    <property type="term" value="C:plasma membrane"/>
    <property type="evidence" value="ECO:0007669"/>
    <property type="project" value="UniProtKB-SubCell"/>
</dbReference>
<evidence type="ECO:0000256" key="6">
    <source>
        <dbReference type="ARBA" id="ARBA00023136"/>
    </source>
</evidence>
<evidence type="ECO:0000259" key="9">
    <source>
        <dbReference type="Pfam" id="PF06750"/>
    </source>
</evidence>
<evidence type="ECO:0000256" key="4">
    <source>
        <dbReference type="ARBA" id="ARBA00022692"/>
    </source>
</evidence>
<dbReference type="InterPro" id="IPR050882">
    <property type="entry name" value="Prepilin_peptidase/N-MTase"/>
</dbReference>
<reference evidence="10" key="1">
    <citation type="journal article" date="2021" name="PeerJ">
        <title>Extensive microbial diversity within the chicken gut microbiome revealed by metagenomics and culture.</title>
        <authorList>
            <person name="Gilroy R."/>
            <person name="Ravi A."/>
            <person name="Getino M."/>
            <person name="Pursley I."/>
            <person name="Horton D.L."/>
            <person name="Alikhan N.F."/>
            <person name="Baker D."/>
            <person name="Gharbi K."/>
            <person name="Hall N."/>
            <person name="Watson M."/>
            <person name="Adriaenssens E.M."/>
            <person name="Foster-Nyarko E."/>
            <person name="Jarju S."/>
            <person name="Secka A."/>
            <person name="Antonio M."/>
            <person name="Oren A."/>
            <person name="Chaudhuri R.R."/>
            <person name="La Ragione R."/>
            <person name="Hildebrand F."/>
            <person name="Pallen M.J."/>
        </authorList>
    </citation>
    <scope>NUCLEOTIDE SEQUENCE</scope>
    <source>
        <strain evidence="10">14975</strain>
    </source>
</reference>
<dbReference type="Pfam" id="PF01478">
    <property type="entry name" value="Peptidase_A24"/>
    <property type="match status" value="1"/>
</dbReference>
<dbReference type="PANTHER" id="PTHR30487:SF0">
    <property type="entry name" value="PREPILIN LEADER PEPTIDASE_N-METHYLTRANSFERASE-RELATED"/>
    <property type="match status" value="1"/>
</dbReference>
<dbReference type="Pfam" id="PF06750">
    <property type="entry name" value="A24_N_bact"/>
    <property type="match status" value="1"/>
</dbReference>
<feature type="domain" description="Prepilin peptidase A24 N-terminal" evidence="9">
    <location>
        <begin position="36"/>
        <end position="120"/>
    </location>
</feature>
<dbReference type="InterPro" id="IPR000045">
    <property type="entry name" value="Prepilin_IV_endopep_pep"/>
</dbReference>
<feature type="domain" description="Prepilin type IV endopeptidase peptidase" evidence="8">
    <location>
        <begin position="305"/>
        <end position="346"/>
    </location>
</feature>
<feature type="transmembrane region" description="Helical" evidence="7">
    <location>
        <begin position="184"/>
        <end position="208"/>
    </location>
</feature>
<dbReference type="GO" id="GO:0006465">
    <property type="term" value="P:signal peptide processing"/>
    <property type="evidence" value="ECO:0007669"/>
    <property type="project" value="TreeGrafter"/>
</dbReference>
<feature type="transmembrane region" description="Helical" evidence="7">
    <location>
        <begin position="102"/>
        <end position="120"/>
    </location>
</feature>
<feature type="transmembrane region" description="Helical" evidence="7">
    <location>
        <begin position="316"/>
        <end position="346"/>
    </location>
</feature>
<evidence type="ECO:0000256" key="7">
    <source>
        <dbReference type="SAM" id="Phobius"/>
    </source>
</evidence>
<dbReference type="AlphaFoldDB" id="A0A9D2AIM5"/>
<organism evidence="10 11">
    <name type="scientific">Candidatus Akkermansia intestinigallinarum</name>
    <dbReference type="NCBI Taxonomy" id="2838431"/>
    <lineage>
        <taxon>Bacteria</taxon>
        <taxon>Pseudomonadati</taxon>
        <taxon>Verrucomicrobiota</taxon>
        <taxon>Verrucomicrobiia</taxon>
        <taxon>Verrucomicrobiales</taxon>
        <taxon>Akkermansiaceae</taxon>
        <taxon>Akkermansia</taxon>
    </lineage>
</organism>
<comment type="similarity">
    <text evidence="2">Belongs to the peptidase A24 family.</text>
</comment>
<feature type="transmembrane region" description="Helical" evidence="7">
    <location>
        <begin position="28"/>
        <end position="50"/>
    </location>
</feature>
<evidence type="ECO:0000256" key="5">
    <source>
        <dbReference type="ARBA" id="ARBA00022989"/>
    </source>
</evidence>
<feature type="transmembrane region" description="Helical" evidence="7">
    <location>
        <begin position="126"/>
        <end position="144"/>
    </location>
</feature>
<accession>A0A9D2AIM5</accession>
<dbReference type="InterPro" id="IPR010627">
    <property type="entry name" value="Prepilin_pept_A24_N"/>
</dbReference>
<reference evidence="10" key="2">
    <citation type="submission" date="2021-04" db="EMBL/GenBank/DDBJ databases">
        <authorList>
            <person name="Gilroy R."/>
        </authorList>
    </citation>
    <scope>NUCLEOTIDE SEQUENCE</scope>
    <source>
        <strain evidence="10">14975</strain>
    </source>
</reference>
<feature type="transmembrane region" description="Helical" evidence="7">
    <location>
        <begin position="358"/>
        <end position="378"/>
    </location>
</feature>
<keyword evidence="5 7" id="KW-1133">Transmembrane helix</keyword>
<dbReference type="Proteomes" id="UP000823964">
    <property type="component" value="Unassembled WGS sequence"/>
</dbReference>
<sequence>MSTPTSIPEAWSLSLIDYTNLVRLTHPWFLPLAFALIGACLGSFLNVVIYRLPRGIRLGKPARSFCPTCGALIPWYLNLPVVGWLLLRGRSACCHQPISPRYLIVELLTAGLFAAVSLSFSDMLTLALVALWVATMIAVFFIDLETMTVLRRLTLSATLAALLAAATDPWLLRNPLTQGPTGLLYALVSALIGYLLFKLIALLGMLLFGMRRKDYAMPVAWSLSQSADGEDIELNIHGESLMLSTLLNDIGDRVLLRGACLKFSGAPAQEGRLELRADALLLPDGTRIELEAHERLEGSCRGYALRRSAMGSGDAWIAMAIGALVGWDGVVMALTLGSLLGIIAAIASRHGFGRPMPFGPFLITAAMLWWFFGDKLLLLQG</sequence>
<name>A0A9D2AIM5_9BACT</name>
<feature type="transmembrane region" description="Helical" evidence="7">
    <location>
        <begin position="153"/>
        <end position="172"/>
    </location>
</feature>
<keyword evidence="6 7" id="KW-0472">Membrane</keyword>
<dbReference type="GO" id="GO:0004190">
    <property type="term" value="F:aspartic-type endopeptidase activity"/>
    <property type="evidence" value="ECO:0007669"/>
    <property type="project" value="InterPro"/>
</dbReference>
<dbReference type="PANTHER" id="PTHR30487">
    <property type="entry name" value="TYPE 4 PREPILIN-LIKE PROTEINS LEADER PEPTIDE-PROCESSING ENZYME"/>
    <property type="match status" value="1"/>
</dbReference>
<protein>
    <submittedName>
        <fullName evidence="10">Prepilin peptidase</fullName>
    </submittedName>
</protein>
<evidence type="ECO:0000313" key="10">
    <source>
        <dbReference type="EMBL" id="HIX20631.1"/>
    </source>
</evidence>
<evidence type="ECO:0000256" key="2">
    <source>
        <dbReference type="ARBA" id="ARBA00005801"/>
    </source>
</evidence>
<evidence type="ECO:0000256" key="1">
    <source>
        <dbReference type="ARBA" id="ARBA00004651"/>
    </source>
</evidence>
<keyword evidence="3" id="KW-1003">Cell membrane</keyword>
<proteinExistence type="inferred from homology"/>
<evidence type="ECO:0000313" key="11">
    <source>
        <dbReference type="Proteomes" id="UP000823964"/>
    </source>
</evidence>
<evidence type="ECO:0000259" key="8">
    <source>
        <dbReference type="Pfam" id="PF01478"/>
    </source>
</evidence>
<comment type="caution">
    <text evidence="10">The sequence shown here is derived from an EMBL/GenBank/DDBJ whole genome shotgun (WGS) entry which is preliminary data.</text>
</comment>
<gene>
    <name evidence="10" type="ORF">H9862_08545</name>
</gene>
<evidence type="ECO:0000256" key="3">
    <source>
        <dbReference type="ARBA" id="ARBA00022475"/>
    </source>
</evidence>
<dbReference type="EMBL" id="DXFQ01000161">
    <property type="protein sequence ID" value="HIX20631.1"/>
    <property type="molecule type" value="Genomic_DNA"/>
</dbReference>
<keyword evidence="4 7" id="KW-0812">Transmembrane</keyword>